<dbReference type="EMBL" id="LBBL01000065">
    <property type="protein sequence ID" value="KKF96063.1"/>
    <property type="molecule type" value="Genomic_DNA"/>
</dbReference>
<dbReference type="InterPro" id="IPR007308">
    <property type="entry name" value="Rtr1/RPAP2_dom"/>
</dbReference>
<dbReference type="GO" id="GO:0005634">
    <property type="term" value="C:nucleus"/>
    <property type="evidence" value="ECO:0007669"/>
    <property type="project" value="UniProtKB-SubCell"/>
</dbReference>
<comment type="caution">
    <text evidence="15">The sequence shown here is derived from an EMBL/GenBank/DDBJ whole genome shotgun (WGS) entry which is preliminary data.</text>
</comment>
<feature type="region of interest" description="Disordered" evidence="13">
    <location>
        <begin position="230"/>
        <end position="290"/>
    </location>
</feature>
<evidence type="ECO:0000259" key="14">
    <source>
        <dbReference type="PROSITE" id="PS51479"/>
    </source>
</evidence>
<evidence type="ECO:0000256" key="4">
    <source>
        <dbReference type="ARBA" id="ARBA00022771"/>
    </source>
</evidence>
<dbReference type="Proteomes" id="UP000034841">
    <property type="component" value="Unassembled WGS sequence"/>
</dbReference>
<comment type="catalytic activity">
    <reaction evidence="9 12">
        <text>O-phospho-L-seryl-[protein] + H2O = L-seryl-[protein] + phosphate</text>
        <dbReference type="Rhea" id="RHEA:20629"/>
        <dbReference type="Rhea" id="RHEA-COMP:9863"/>
        <dbReference type="Rhea" id="RHEA-COMP:11604"/>
        <dbReference type="ChEBI" id="CHEBI:15377"/>
        <dbReference type="ChEBI" id="CHEBI:29999"/>
        <dbReference type="ChEBI" id="CHEBI:43474"/>
        <dbReference type="ChEBI" id="CHEBI:83421"/>
        <dbReference type="EC" id="3.1.3.16"/>
    </reaction>
</comment>
<evidence type="ECO:0000256" key="1">
    <source>
        <dbReference type="ARBA" id="ARBA00004123"/>
    </source>
</evidence>
<organism evidence="15 16">
    <name type="scientific">Ceratocystis fimbriata f. sp. platani</name>
    <dbReference type="NCBI Taxonomy" id="88771"/>
    <lineage>
        <taxon>Eukaryota</taxon>
        <taxon>Fungi</taxon>
        <taxon>Dikarya</taxon>
        <taxon>Ascomycota</taxon>
        <taxon>Pezizomycotina</taxon>
        <taxon>Sordariomycetes</taxon>
        <taxon>Hypocreomycetidae</taxon>
        <taxon>Microascales</taxon>
        <taxon>Ceratocystidaceae</taxon>
        <taxon>Ceratocystis</taxon>
    </lineage>
</organism>
<keyword evidence="16" id="KW-1185">Reference proteome</keyword>
<dbReference type="GO" id="GO:0005737">
    <property type="term" value="C:cytoplasm"/>
    <property type="evidence" value="ECO:0007669"/>
    <property type="project" value="TreeGrafter"/>
</dbReference>
<reference evidence="15 16" key="1">
    <citation type="submission" date="2015-04" db="EMBL/GenBank/DDBJ databases">
        <title>Genome sequence of Ceratocystis platani, a major pathogen of plane trees.</title>
        <authorList>
            <person name="Belbahri L."/>
        </authorList>
    </citation>
    <scope>NUCLEOTIDE SEQUENCE [LARGE SCALE GENOMIC DNA]</scope>
    <source>
        <strain evidence="15 16">CFO</strain>
    </source>
</reference>
<comment type="catalytic activity">
    <reaction evidence="10 12">
        <text>O-phospho-L-threonyl-[protein] + H2O = L-threonyl-[protein] + phosphate</text>
        <dbReference type="Rhea" id="RHEA:47004"/>
        <dbReference type="Rhea" id="RHEA-COMP:11060"/>
        <dbReference type="Rhea" id="RHEA-COMP:11605"/>
        <dbReference type="ChEBI" id="CHEBI:15377"/>
        <dbReference type="ChEBI" id="CHEBI:30013"/>
        <dbReference type="ChEBI" id="CHEBI:43474"/>
        <dbReference type="ChEBI" id="CHEBI:61977"/>
        <dbReference type="EC" id="3.1.3.16"/>
    </reaction>
</comment>
<accession>A0A0F8BU36</accession>
<comment type="similarity">
    <text evidence="2 11 12">Belongs to the RPAP2 family.</text>
</comment>
<evidence type="ECO:0000313" key="16">
    <source>
        <dbReference type="Proteomes" id="UP000034841"/>
    </source>
</evidence>
<keyword evidence="7 12" id="KW-0904">Protein phosphatase</keyword>
<dbReference type="PANTHER" id="PTHR14732">
    <property type="entry name" value="RNA POLYMERASE II SUBUNIT B1 CTD PHOSPHATASE RPAP2-RELATED"/>
    <property type="match status" value="1"/>
</dbReference>
<dbReference type="InterPro" id="IPR039693">
    <property type="entry name" value="Rtr1/RPAP2"/>
</dbReference>
<comment type="subcellular location">
    <subcellularLocation>
        <location evidence="1 12">Nucleus</location>
    </subcellularLocation>
</comment>
<evidence type="ECO:0000256" key="9">
    <source>
        <dbReference type="ARBA" id="ARBA00047761"/>
    </source>
</evidence>
<evidence type="ECO:0000256" key="8">
    <source>
        <dbReference type="ARBA" id="ARBA00023242"/>
    </source>
</evidence>
<proteinExistence type="inferred from homology"/>
<evidence type="ECO:0000313" key="15">
    <source>
        <dbReference type="EMBL" id="KKF96063.1"/>
    </source>
</evidence>
<dbReference type="GO" id="GO:0043175">
    <property type="term" value="F:RNA polymerase core enzyme binding"/>
    <property type="evidence" value="ECO:0007669"/>
    <property type="project" value="UniProtKB-UniRule"/>
</dbReference>
<dbReference type="PROSITE" id="PS51479">
    <property type="entry name" value="ZF_RTR1"/>
    <property type="match status" value="1"/>
</dbReference>
<name>A0A0F8BU36_CERFI</name>
<evidence type="ECO:0000256" key="11">
    <source>
        <dbReference type="PROSITE-ProRule" id="PRU00812"/>
    </source>
</evidence>
<sequence>MNAAFSTNVTTSKLKSILKSSQILDDDDTGDSALQKQERERHAREVAIKHAQTIQMRKEIESQVLDSIVALSEFPLARSPKYSAKYPSSSDIQEFKARIRLFQPSDYDDLIEERNHNNLCGYSLCPNPRIKVAGRGKWKIVNTGRKDFNIVPKVDIEKWCSTDCARRALYVKVQLNETAVWERAGSSILSIDLLNEGQANIESLNAITSEMDKIKLDQDRTTVRNLQDLANERGESGRFGAATTRVPVHINPKDDTTESAQSDSESQQDQDIDSHLLIDGYKPRTGPLTT</sequence>
<evidence type="ECO:0000256" key="6">
    <source>
        <dbReference type="ARBA" id="ARBA00022833"/>
    </source>
</evidence>
<protein>
    <recommendedName>
        <fullName evidence="12">RNA polymerase II subunit B1 CTD phosphatase RPAP2 homolog</fullName>
        <ecNumber evidence="12">3.1.3.16</ecNumber>
    </recommendedName>
</protein>
<gene>
    <name evidence="15" type="primary">RPAP2</name>
    <name evidence="15" type="ORF">CFO_g1596</name>
</gene>
<evidence type="ECO:0000256" key="13">
    <source>
        <dbReference type="SAM" id="MobiDB-lite"/>
    </source>
</evidence>
<keyword evidence="6 12" id="KW-0862">Zinc</keyword>
<keyword evidence="8 12" id="KW-0539">Nucleus</keyword>
<evidence type="ECO:0000256" key="7">
    <source>
        <dbReference type="ARBA" id="ARBA00022912"/>
    </source>
</evidence>
<dbReference type="PANTHER" id="PTHR14732:SF0">
    <property type="entry name" value="RNA POLYMERASE II SUBUNIT B1 CTD PHOSPHATASE RPAP2-RELATED"/>
    <property type="match status" value="1"/>
</dbReference>
<keyword evidence="5 12" id="KW-0378">Hydrolase</keyword>
<keyword evidence="4 12" id="KW-0863">Zinc-finger</keyword>
<dbReference type="Gene3D" id="1.25.40.820">
    <property type="match status" value="1"/>
</dbReference>
<evidence type="ECO:0000256" key="10">
    <source>
        <dbReference type="ARBA" id="ARBA00048336"/>
    </source>
</evidence>
<dbReference type="Pfam" id="PF04181">
    <property type="entry name" value="RPAP2_Rtr1"/>
    <property type="match status" value="1"/>
</dbReference>
<keyword evidence="3 12" id="KW-0479">Metal-binding</keyword>
<feature type="domain" description="RTR1-type" evidence="14">
    <location>
        <begin position="97"/>
        <end position="184"/>
    </location>
</feature>
<dbReference type="GO" id="GO:0008420">
    <property type="term" value="F:RNA polymerase II CTD heptapeptide repeat phosphatase activity"/>
    <property type="evidence" value="ECO:0007669"/>
    <property type="project" value="UniProtKB-UniRule"/>
</dbReference>
<evidence type="ECO:0000256" key="3">
    <source>
        <dbReference type="ARBA" id="ARBA00022723"/>
    </source>
</evidence>
<evidence type="ECO:0000256" key="2">
    <source>
        <dbReference type="ARBA" id="ARBA00005676"/>
    </source>
</evidence>
<comment type="function">
    <text evidence="12">Putative RNA polymerase II subunit B1 C-terminal domain (CTD) phosphatase involved in RNA polymerase II transcription regulation.</text>
</comment>
<evidence type="ECO:0000256" key="5">
    <source>
        <dbReference type="ARBA" id="ARBA00022801"/>
    </source>
</evidence>
<evidence type="ECO:0000256" key="12">
    <source>
        <dbReference type="RuleBase" id="RU367080"/>
    </source>
</evidence>
<dbReference type="AlphaFoldDB" id="A0A0F8BU36"/>
<dbReference type="OrthoDB" id="2590500at2759"/>
<dbReference type="GO" id="GO:0008270">
    <property type="term" value="F:zinc ion binding"/>
    <property type="evidence" value="ECO:0007669"/>
    <property type="project" value="UniProtKB-KW"/>
</dbReference>
<dbReference type="EC" id="3.1.3.16" evidence="12"/>
<dbReference type="InterPro" id="IPR038534">
    <property type="entry name" value="Rtr1/RPAP2_sf"/>
</dbReference>